<comment type="subcellular location">
    <subcellularLocation>
        <location evidence="7">Cytoplasm</location>
    </subcellularLocation>
</comment>
<evidence type="ECO:0000256" key="7">
    <source>
        <dbReference type="HAMAP-Rule" id="MF_00022"/>
    </source>
</evidence>
<evidence type="ECO:0000256" key="3">
    <source>
        <dbReference type="ARBA" id="ARBA00022741"/>
    </source>
</evidence>
<keyword evidence="3 7" id="KW-0547">Nucleotide-binding</keyword>
<dbReference type="InterPro" id="IPR045462">
    <property type="entry name" value="aa-tRNA-synth_I_cd-bd"/>
</dbReference>
<feature type="binding site" evidence="7">
    <location>
        <position position="259"/>
    </location>
    <ligand>
        <name>ATP</name>
        <dbReference type="ChEBI" id="CHEBI:30616"/>
    </ligand>
</feature>
<evidence type="ECO:0000259" key="9">
    <source>
        <dbReference type="Pfam" id="PF19269"/>
    </source>
</evidence>
<dbReference type="GO" id="GO:0004818">
    <property type="term" value="F:glutamate-tRNA ligase activity"/>
    <property type="evidence" value="ECO:0007669"/>
    <property type="project" value="UniProtKB-UniRule"/>
</dbReference>
<evidence type="ECO:0000256" key="1">
    <source>
        <dbReference type="ARBA" id="ARBA00007894"/>
    </source>
</evidence>
<dbReference type="PANTHER" id="PTHR43311">
    <property type="entry name" value="GLUTAMATE--TRNA LIGASE"/>
    <property type="match status" value="1"/>
</dbReference>
<dbReference type="InterPro" id="IPR004527">
    <property type="entry name" value="Glu-tRNA-ligase_bac/mito"/>
</dbReference>
<dbReference type="InterPro" id="IPR000924">
    <property type="entry name" value="Glu/Gln-tRNA-synth"/>
</dbReference>
<dbReference type="NCBIfam" id="TIGR00464">
    <property type="entry name" value="gltX_bact"/>
    <property type="match status" value="1"/>
</dbReference>
<comment type="subunit">
    <text evidence="7">Monomer.</text>
</comment>
<dbReference type="Gene3D" id="1.10.10.350">
    <property type="match status" value="1"/>
</dbReference>
<dbReference type="InterPro" id="IPR001412">
    <property type="entry name" value="aa-tRNA-synth_I_CS"/>
</dbReference>
<reference evidence="10 11" key="1">
    <citation type="journal article" date="2016" name="Nat. Commun.">
        <title>Thousands of microbial genomes shed light on interconnected biogeochemical processes in an aquifer system.</title>
        <authorList>
            <person name="Anantharaman K."/>
            <person name="Brown C.T."/>
            <person name="Hug L.A."/>
            <person name="Sharon I."/>
            <person name="Castelle C.J."/>
            <person name="Probst A.J."/>
            <person name="Thomas B.C."/>
            <person name="Singh A."/>
            <person name="Wilkins M.J."/>
            <person name="Karaoz U."/>
            <person name="Brodie E.L."/>
            <person name="Williams K.H."/>
            <person name="Hubbard S.S."/>
            <person name="Banfield J.F."/>
        </authorList>
    </citation>
    <scope>NUCLEOTIDE SEQUENCE [LARGE SCALE GENOMIC DNA]</scope>
</reference>
<evidence type="ECO:0000313" key="10">
    <source>
        <dbReference type="EMBL" id="OGC82443.1"/>
    </source>
</evidence>
<feature type="short sequence motif" description="'HIGH' region" evidence="7">
    <location>
        <begin position="13"/>
        <end position="23"/>
    </location>
</feature>
<evidence type="ECO:0000256" key="6">
    <source>
        <dbReference type="ARBA" id="ARBA00023146"/>
    </source>
</evidence>
<evidence type="ECO:0000313" key="11">
    <source>
        <dbReference type="Proteomes" id="UP000177614"/>
    </source>
</evidence>
<dbReference type="InterPro" id="IPR008925">
    <property type="entry name" value="aa_tRNA-synth_I_cd-bd_sf"/>
</dbReference>
<organism evidence="10 11">
    <name type="scientific">Candidatus Abawacabacteria bacterium RBG_16_42_10</name>
    <dbReference type="NCBI Taxonomy" id="1817814"/>
    <lineage>
        <taxon>Bacteria</taxon>
        <taxon>Candidatus Abawacaibacteriota</taxon>
    </lineage>
</organism>
<comment type="similarity">
    <text evidence="1 7">Belongs to the class-I aminoacyl-tRNA synthetase family. Glutamate--tRNA ligase type 1 subfamily.</text>
</comment>
<dbReference type="InterPro" id="IPR049940">
    <property type="entry name" value="GluQ/Sye"/>
</dbReference>
<protein>
    <recommendedName>
        <fullName evidence="7">Glutamate--tRNA ligase</fullName>
        <ecNumber evidence="7">6.1.1.17</ecNumber>
    </recommendedName>
    <alternativeName>
        <fullName evidence="7">Glutamyl-tRNA synthetase</fullName>
        <shortName evidence="7">GluRS</shortName>
    </alternativeName>
</protein>
<comment type="caution">
    <text evidence="7">Lacks conserved residue(s) required for the propagation of feature annotation.</text>
</comment>
<gene>
    <name evidence="7" type="primary">gltX</name>
    <name evidence="10" type="ORF">A2V81_00035</name>
</gene>
<feature type="short sequence motif" description="'KMSKS' region" evidence="7">
    <location>
        <begin position="256"/>
        <end position="260"/>
    </location>
</feature>
<dbReference type="HAMAP" id="MF_00022">
    <property type="entry name" value="Glu_tRNA_synth_type1"/>
    <property type="match status" value="1"/>
</dbReference>
<dbReference type="EC" id="6.1.1.17" evidence="7"/>
<keyword evidence="6 7" id="KW-0030">Aminoacyl-tRNA synthetase</keyword>
<evidence type="ECO:0000259" key="8">
    <source>
        <dbReference type="Pfam" id="PF00749"/>
    </source>
</evidence>
<comment type="caution">
    <text evidence="10">The sequence shown here is derived from an EMBL/GenBank/DDBJ whole genome shotgun (WGS) entry which is preliminary data.</text>
</comment>
<dbReference type="InterPro" id="IPR020751">
    <property type="entry name" value="aa-tRNA-synth_I_codon-bd_sub2"/>
</dbReference>
<dbReference type="PROSITE" id="PS00178">
    <property type="entry name" value="AA_TRNA_LIGASE_I"/>
    <property type="match status" value="1"/>
</dbReference>
<dbReference type="PANTHER" id="PTHR43311:SF2">
    <property type="entry name" value="GLUTAMATE--TRNA LIGASE, MITOCHONDRIAL-RELATED"/>
    <property type="match status" value="1"/>
</dbReference>
<feature type="domain" description="Glutamyl/glutaminyl-tRNA synthetase class Ib catalytic" evidence="8">
    <location>
        <begin position="7"/>
        <end position="325"/>
    </location>
</feature>
<evidence type="ECO:0000256" key="5">
    <source>
        <dbReference type="ARBA" id="ARBA00022917"/>
    </source>
</evidence>
<keyword evidence="2 7" id="KW-0436">Ligase</keyword>
<evidence type="ECO:0000256" key="4">
    <source>
        <dbReference type="ARBA" id="ARBA00022840"/>
    </source>
</evidence>
<dbReference type="SUPFAM" id="SSF48163">
    <property type="entry name" value="An anticodon-binding domain of class I aminoacyl-tRNA synthetases"/>
    <property type="match status" value="1"/>
</dbReference>
<comment type="function">
    <text evidence="7">Catalyzes the attachment of glutamate to tRNA(Glu) in a two-step reaction: glutamate is first activated by ATP to form Glu-AMP and then transferred to the acceptor end of tRNA(Glu).</text>
</comment>
<dbReference type="SUPFAM" id="SSF52374">
    <property type="entry name" value="Nucleotidylyl transferase"/>
    <property type="match status" value="1"/>
</dbReference>
<dbReference type="InterPro" id="IPR020058">
    <property type="entry name" value="Glu/Gln-tRNA-synth_Ib_cat-dom"/>
</dbReference>
<dbReference type="GO" id="GO:0006424">
    <property type="term" value="P:glutamyl-tRNA aminoacylation"/>
    <property type="evidence" value="ECO:0007669"/>
    <property type="project" value="UniProtKB-UniRule"/>
</dbReference>
<dbReference type="GO" id="GO:0008270">
    <property type="term" value="F:zinc ion binding"/>
    <property type="evidence" value="ECO:0007669"/>
    <property type="project" value="InterPro"/>
</dbReference>
<dbReference type="Gene3D" id="3.40.50.620">
    <property type="entry name" value="HUPs"/>
    <property type="match status" value="1"/>
</dbReference>
<dbReference type="GO" id="GO:0005524">
    <property type="term" value="F:ATP binding"/>
    <property type="evidence" value="ECO:0007669"/>
    <property type="project" value="UniProtKB-UniRule"/>
</dbReference>
<dbReference type="STRING" id="1817814.A2V81_00035"/>
<proteinExistence type="inferred from homology"/>
<dbReference type="CDD" id="cd00808">
    <property type="entry name" value="GluRS_core"/>
    <property type="match status" value="1"/>
</dbReference>
<accession>A0A1F4XMX3</accession>
<dbReference type="FunFam" id="3.40.50.620:FF:000045">
    <property type="entry name" value="Glutamate--tRNA ligase, mitochondrial"/>
    <property type="match status" value="1"/>
</dbReference>
<dbReference type="GO" id="GO:0005829">
    <property type="term" value="C:cytosol"/>
    <property type="evidence" value="ECO:0007669"/>
    <property type="project" value="TreeGrafter"/>
</dbReference>
<dbReference type="InterPro" id="IPR014729">
    <property type="entry name" value="Rossmann-like_a/b/a_fold"/>
</dbReference>
<keyword evidence="4 7" id="KW-0067">ATP-binding</keyword>
<dbReference type="EMBL" id="MEWR01000006">
    <property type="protein sequence ID" value="OGC82443.1"/>
    <property type="molecule type" value="Genomic_DNA"/>
</dbReference>
<dbReference type="Pfam" id="PF00749">
    <property type="entry name" value="tRNA-synt_1c"/>
    <property type="match status" value="1"/>
</dbReference>
<dbReference type="GO" id="GO:0000049">
    <property type="term" value="F:tRNA binding"/>
    <property type="evidence" value="ECO:0007669"/>
    <property type="project" value="InterPro"/>
</dbReference>
<keyword evidence="5 7" id="KW-0648">Protein biosynthesis</keyword>
<keyword evidence="7" id="KW-0963">Cytoplasm</keyword>
<dbReference type="Pfam" id="PF19269">
    <property type="entry name" value="Anticodon_2"/>
    <property type="match status" value="1"/>
</dbReference>
<dbReference type="Proteomes" id="UP000177614">
    <property type="component" value="Unassembled WGS sequence"/>
</dbReference>
<evidence type="ECO:0000256" key="2">
    <source>
        <dbReference type="ARBA" id="ARBA00022598"/>
    </source>
</evidence>
<dbReference type="PRINTS" id="PR00987">
    <property type="entry name" value="TRNASYNTHGLU"/>
</dbReference>
<dbReference type="InterPro" id="IPR033910">
    <property type="entry name" value="GluRS_core"/>
</dbReference>
<sequence>MSSEESIRVRIAPSPTGLLHVGTVRTALFNYYFARQNKGNFIIRIEDTDTARSTKEYEENIITGLQNLGLVADEDPIKGGPFGPYRQSERKATYRPYLEQLLAEGKAYYCYCTKEELEKVHKEQMAQKQAPRYPGTCHGRSEEDKKNRIAEGIVPVIRLKIPGSLKTVVFKDLIRGKIEQHTKELDDFIIAKDLDNPLYNFVVVIDDVMMKITHIIRGEDHIPNTFKQVLIYQAIGVKNPPHFAHLPLILNSDKTKLSKRKNKVSINDYLGEGYLPEAILNFLSLLGWNPGNNQEVMDLNTITSLFNLGKVQKSSAVFDTTKFLWINGQYIRSLPFEKFIERSRNFLGKYAEQNPTLLEHALVLIQERCKKLSDIPELLAPLLEEKDIDISLLTSQKIPPTTVALALEIGQRVMQNWDKSEAFTIVNKAEICEELKQLFLKEIVAHNLKNGDVLWPIRAALSGQQSSPGAFEMIWFSGREKSLQKLKIAHAALRT</sequence>
<dbReference type="AlphaFoldDB" id="A0A1F4XMX3"/>
<feature type="domain" description="Aminoacyl-tRNA synthetase class I anticodon-binding" evidence="9">
    <location>
        <begin position="339"/>
        <end position="489"/>
    </location>
</feature>
<name>A0A1F4XMX3_9BACT</name>
<comment type="catalytic activity">
    <reaction evidence="7">
        <text>tRNA(Glu) + L-glutamate + ATP = L-glutamyl-tRNA(Glu) + AMP + diphosphate</text>
        <dbReference type="Rhea" id="RHEA:23540"/>
        <dbReference type="Rhea" id="RHEA-COMP:9663"/>
        <dbReference type="Rhea" id="RHEA-COMP:9680"/>
        <dbReference type="ChEBI" id="CHEBI:29985"/>
        <dbReference type="ChEBI" id="CHEBI:30616"/>
        <dbReference type="ChEBI" id="CHEBI:33019"/>
        <dbReference type="ChEBI" id="CHEBI:78442"/>
        <dbReference type="ChEBI" id="CHEBI:78520"/>
        <dbReference type="ChEBI" id="CHEBI:456215"/>
        <dbReference type="EC" id="6.1.1.17"/>
    </reaction>
</comment>